<feature type="non-terminal residue" evidence="1">
    <location>
        <position position="1"/>
    </location>
</feature>
<sequence length="731" mass="79227">WTVHEDTLYTLDQLQVDSNDEGVGSTVYRLYIDGVLWAPGYEPNGADGGTVIFNTSTGQIDWESTNADVTIDTGGAQVRVPYQFTIEVDDGNGGVVSTTMPVDVTNEATVIGNIPDQVITEDSHLTVPGAIVTATDEQVGPGTYYELEINGSSLATWNANNGTGSDIVFNTLTGQIDWDPNNADVGSYTFLVTHYDHHNTSSSDTFQVTVNNNAPSLNAPATWQLHEDDGVNHPGNPSLWTLDQALVDSNDEGVGPTEYNLCIDGVLWTPGYRPNGPDGGTVVFNSSTGEIQWQTTNADVTIDTGGAQFRVPYQFTIEVNDGHGGTVTRTIDVDVTNEVTVIDNIPDQVIQEDGLSLNLEDFAVNAIDEQVGPGTFYTLAIQRDGDSGFQDVTAYNSGNGPGSDIVFDPTTGSISWATTNRDVGHYTFRVTHHDGHQSASPDDFGITVQNNDPVFTTQGPEGETIRATLWFSYDPNTTDESQHDWRGDDSVTYSLVQAPPGMVIDSTTGFVQWRTDPAYSGDVTITIMVSDGNGGFATQSFTIVVTRPTDDLPFEIRFPEDPYMLRHNGTHYGGLGVLDIGEPHQETPMGIIGADIPLPMPGGGAIEDILRTGYQGLDAMLQELANHHLQQPVPEHHGSIPPITPLYDYAPEVFKGKRIYFGAEEVALWESMEELNQPSLNYSGSLAPDTPLEGFAQGIEAGRRLNFSYFPIEEAQSLRLDDLRIADLLGL</sequence>
<dbReference type="AlphaFoldDB" id="A0A9D6Z3N0"/>
<gene>
    <name evidence="1" type="ORF">HY912_11120</name>
</gene>
<dbReference type="InterPro" id="IPR013783">
    <property type="entry name" value="Ig-like_fold"/>
</dbReference>
<organism evidence="1 2">
    <name type="scientific">Desulfomonile tiedjei</name>
    <dbReference type="NCBI Taxonomy" id="2358"/>
    <lineage>
        <taxon>Bacteria</taxon>
        <taxon>Pseudomonadati</taxon>
        <taxon>Thermodesulfobacteriota</taxon>
        <taxon>Desulfomonilia</taxon>
        <taxon>Desulfomonilales</taxon>
        <taxon>Desulfomonilaceae</taxon>
        <taxon>Desulfomonile</taxon>
    </lineage>
</organism>
<dbReference type="SUPFAM" id="SSF49313">
    <property type="entry name" value="Cadherin-like"/>
    <property type="match status" value="3"/>
</dbReference>
<proteinExistence type="predicted"/>
<evidence type="ECO:0000313" key="2">
    <source>
        <dbReference type="Proteomes" id="UP000807825"/>
    </source>
</evidence>
<evidence type="ECO:0000313" key="1">
    <source>
        <dbReference type="EMBL" id="MBI5250035.1"/>
    </source>
</evidence>
<dbReference type="GO" id="GO:0005509">
    <property type="term" value="F:calcium ion binding"/>
    <property type="evidence" value="ECO:0007669"/>
    <property type="project" value="InterPro"/>
</dbReference>
<dbReference type="Proteomes" id="UP000807825">
    <property type="component" value="Unassembled WGS sequence"/>
</dbReference>
<dbReference type="InterPro" id="IPR015919">
    <property type="entry name" value="Cadherin-like_sf"/>
</dbReference>
<evidence type="ECO:0008006" key="3">
    <source>
        <dbReference type="Google" id="ProtNLM"/>
    </source>
</evidence>
<dbReference type="EMBL" id="JACRDE010000299">
    <property type="protein sequence ID" value="MBI5250035.1"/>
    <property type="molecule type" value="Genomic_DNA"/>
</dbReference>
<accession>A0A9D6Z3N0</accession>
<name>A0A9D6Z3N0_9BACT</name>
<reference evidence="1" key="1">
    <citation type="submission" date="2020-07" db="EMBL/GenBank/DDBJ databases">
        <title>Huge and variable diversity of episymbiotic CPR bacteria and DPANN archaea in groundwater ecosystems.</title>
        <authorList>
            <person name="He C.Y."/>
            <person name="Keren R."/>
            <person name="Whittaker M."/>
            <person name="Farag I.F."/>
            <person name="Doudna J."/>
            <person name="Cate J.H.D."/>
            <person name="Banfield J.F."/>
        </authorList>
    </citation>
    <scope>NUCLEOTIDE SEQUENCE</scope>
    <source>
        <strain evidence="1">NC_groundwater_1664_Pr3_B-0.1um_52_9</strain>
    </source>
</reference>
<dbReference type="Gene3D" id="2.60.40.10">
    <property type="entry name" value="Immunoglobulins"/>
    <property type="match status" value="3"/>
</dbReference>
<protein>
    <recommendedName>
        <fullName evidence="3">Dystroglycan-type cadherin-like domain-containing protein</fullName>
    </recommendedName>
</protein>
<dbReference type="Pfam" id="PF05345">
    <property type="entry name" value="He_PIG"/>
    <property type="match status" value="3"/>
</dbReference>
<dbReference type="GO" id="GO:0016020">
    <property type="term" value="C:membrane"/>
    <property type="evidence" value="ECO:0007669"/>
    <property type="project" value="InterPro"/>
</dbReference>
<comment type="caution">
    <text evidence="1">The sequence shown here is derived from an EMBL/GenBank/DDBJ whole genome shotgun (WGS) entry which is preliminary data.</text>
</comment>